<dbReference type="Gene3D" id="2.120.10.80">
    <property type="entry name" value="Kelch-type beta propeller"/>
    <property type="match status" value="2"/>
</dbReference>
<evidence type="ECO:0000256" key="2">
    <source>
        <dbReference type="ARBA" id="ARBA00022737"/>
    </source>
</evidence>
<dbReference type="PANTHER" id="PTHR46093:SF18">
    <property type="entry name" value="FIBRONECTIN TYPE-III DOMAIN-CONTAINING PROTEIN"/>
    <property type="match status" value="1"/>
</dbReference>
<name>A0A9P6UR93_9FUNG</name>
<evidence type="ECO:0008006" key="7">
    <source>
        <dbReference type="Google" id="ProtNLM"/>
    </source>
</evidence>
<feature type="region of interest" description="Disordered" evidence="3">
    <location>
        <begin position="428"/>
        <end position="493"/>
    </location>
</feature>
<feature type="transmembrane region" description="Helical" evidence="4">
    <location>
        <begin position="401"/>
        <end position="420"/>
    </location>
</feature>
<dbReference type="SUPFAM" id="SSF50965">
    <property type="entry name" value="Galactose oxidase, central domain"/>
    <property type="match status" value="1"/>
</dbReference>
<comment type="caution">
    <text evidence="5">The sequence shown here is derived from an EMBL/GenBank/DDBJ whole genome shotgun (WGS) entry which is preliminary data.</text>
</comment>
<dbReference type="InterPro" id="IPR011043">
    <property type="entry name" value="Gal_Oxase/kelch_b-propeller"/>
</dbReference>
<reference evidence="5" key="1">
    <citation type="journal article" date="2020" name="Fungal Divers.">
        <title>Resolving the Mortierellaceae phylogeny through synthesis of multi-gene phylogenetics and phylogenomics.</title>
        <authorList>
            <person name="Vandepol N."/>
            <person name="Liber J."/>
            <person name="Desiro A."/>
            <person name="Na H."/>
            <person name="Kennedy M."/>
            <person name="Barry K."/>
            <person name="Grigoriev I.V."/>
            <person name="Miller A.N."/>
            <person name="O'Donnell K."/>
            <person name="Stajich J.E."/>
            <person name="Bonito G."/>
        </authorList>
    </citation>
    <scope>NUCLEOTIDE SEQUENCE</scope>
    <source>
        <strain evidence="5">NVP60</strain>
    </source>
</reference>
<dbReference type="Proteomes" id="UP000823405">
    <property type="component" value="Unassembled WGS sequence"/>
</dbReference>
<organism evidence="5 6">
    <name type="scientific">Linnemannia gamsii</name>
    <dbReference type="NCBI Taxonomy" id="64522"/>
    <lineage>
        <taxon>Eukaryota</taxon>
        <taxon>Fungi</taxon>
        <taxon>Fungi incertae sedis</taxon>
        <taxon>Mucoromycota</taxon>
        <taxon>Mortierellomycotina</taxon>
        <taxon>Mortierellomycetes</taxon>
        <taxon>Mortierellales</taxon>
        <taxon>Mortierellaceae</taxon>
        <taxon>Linnemannia</taxon>
    </lineage>
</organism>
<keyword evidence="4" id="KW-0812">Transmembrane</keyword>
<dbReference type="EMBL" id="JAAAIN010000318">
    <property type="protein sequence ID" value="KAG0316249.1"/>
    <property type="molecule type" value="Genomic_DNA"/>
</dbReference>
<keyword evidence="4" id="KW-0472">Membrane</keyword>
<evidence type="ECO:0000313" key="5">
    <source>
        <dbReference type="EMBL" id="KAG0316249.1"/>
    </source>
</evidence>
<feature type="compositionally biased region" description="Basic residues" evidence="3">
    <location>
        <begin position="446"/>
        <end position="455"/>
    </location>
</feature>
<dbReference type="OrthoDB" id="432528at2759"/>
<keyword evidence="2" id="KW-0677">Repeat</keyword>
<keyword evidence="6" id="KW-1185">Reference proteome</keyword>
<evidence type="ECO:0000256" key="3">
    <source>
        <dbReference type="SAM" id="MobiDB-lite"/>
    </source>
</evidence>
<feature type="region of interest" description="Disordered" evidence="3">
    <location>
        <begin position="506"/>
        <end position="584"/>
    </location>
</feature>
<proteinExistence type="predicted"/>
<protein>
    <recommendedName>
        <fullName evidence="7">Galactose oxidase</fullName>
    </recommendedName>
</protein>
<accession>A0A9P6UR93</accession>
<evidence type="ECO:0000256" key="1">
    <source>
        <dbReference type="ARBA" id="ARBA00022441"/>
    </source>
</evidence>
<gene>
    <name evidence="5" type="ORF">BGZ97_007168</name>
</gene>
<feature type="compositionally biased region" description="Polar residues" evidence="3">
    <location>
        <begin position="532"/>
        <end position="548"/>
    </location>
</feature>
<dbReference type="PANTHER" id="PTHR46093">
    <property type="entry name" value="ACYL-COA-BINDING DOMAIN-CONTAINING PROTEIN 5"/>
    <property type="match status" value="1"/>
</dbReference>
<dbReference type="InterPro" id="IPR015915">
    <property type="entry name" value="Kelch-typ_b-propeller"/>
</dbReference>
<keyword evidence="4" id="KW-1133">Transmembrane helix</keyword>
<dbReference type="AlphaFoldDB" id="A0A9P6UR93"/>
<evidence type="ECO:0000256" key="4">
    <source>
        <dbReference type="SAM" id="Phobius"/>
    </source>
</evidence>
<keyword evidence="1" id="KW-0880">Kelch repeat</keyword>
<sequence length="584" mass="63160">MVRSTHSSHSHSVPAGTLARQRLISRTVALTISLAVLVNSAAGAYQPVSYSAAAVLENRLFIYGGLTNLSSPTSYTSQFLTVPLKDEFDTGKIPWEFHTEGSSSYSSMATAMAFGSPSYDYNRFIVTGNLNNIGRSPAIVYDTDSHTWSPTADLPMNEVGNMTIPAVNRMQDYRRDSPGVALDRTNGMLIEFGGRNATAITNEISILNTTKSSNSMTWSYSGFLDTVPALYAPILTYLPWLNTTLIMGGCDQMGADGVPTRCASFDAVYTLSSDSVRSATPQAMRISVPGTVFPPPRVFTCTFLRNNNIYMLGGGDPVKPLADAWILRTKNWTWTQTTMANFPAKGIMGHSCHMANFDQVVVVGGHDSDGFLQKPLSVIRLRDMTWSGEYYAPGVSVGAKVGLGLSVVVVLGAIAAGLLVRRRRARTAAALKRQTSVDRPENTGTGRRRRVKRSQSSRSGGNALPQHHHHQHDSSHPPSPVSLHLPLDNDIPLEPLADHERTLRSGAEWPLPSGPGDYTSSSPPPGVDKTMSHSTRSMNGSTSSTIVEPTSPRFESRQQQQPGVAVIDAERLPVATMAPPTRSV</sequence>
<evidence type="ECO:0000313" key="6">
    <source>
        <dbReference type="Proteomes" id="UP000823405"/>
    </source>
</evidence>
<feature type="compositionally biased region" description="Low complexity" evidence="3">
    <location>
        <begin position="456"/>
        <end position="465"/>
    </location>
</feature>